<evidence type="ECO:0000256" key="16">
    <source>
        <dbReference type="ARBA" id="ARBA00048778"/>
    </source>
</evidence>
<keyword evidence="11" id="KW-0472">Membrane</keyword>
<feature type="domain" description="AAA+ ATPase" evidence="22">
    <location>
        <begin position="804"/>
        <end position="940"/>
    </location>
</feature>
<keyword evidence="8" id="KW-0378">Hydrolase</keyword>
<feature type="region of interest" description="Disordered" evidence="21">
    <location>
        <begin position="1117"/>
        <end position="1141"/>
    </location>
</feature>
<dbReference type="InterPro" id="IPR009010">
    <property type="entry name" value="Asp_de-COase-like_dom_sf"/>
</dbReference>
<keyword evidence="10" id="KW-0653">Protein transport</keyword>
<evidence type="ECO:0000256" key="18">
    <source>
        <dbReference type="ARBA" id="ARBA00064205"/>
    </source>
</evidence>
<evidence type="ECO:0000256" key="4">
    <source>
        <dbReference type="ARBA" id="ARBA00022490"/>
    </source>
</evidence>
<evidence type="ECO:0000256" key="9">
    <source>
        <dbReference type="ARBA" id="ARBA00022840"/>
    </source>
</evidence>
<dbReference type="Gene3D" id="3.40.50.300">
    <property type="entry name" value="P-loop containing nucleotide triphosphate hydrolases"/>
    <property type="match status" value="2"/>
</dbReference>
<evidence type="ECO:0000256" key="12">
    <source>
        <dbReference type="ARBA" id="ARBA00023140"/>
    </source>
</evidence>
<dbReference type="Pfam" id="PF09262">
    <property type="entry name" value="PEX-1N"/>
    <property type="match status" value="1"/>
</dbReference>
<dbReference type="Proteomes" id="UP000094236">
    <property type="component" value="Unassembled WGS sequence"/>
</dbReference>
<evidence type="ECO:0000256" key="20">
    <source>
        <dbReference type="SAM" id="Coils"/>
    </source>
</evidence>
<keyword evidence="20" id="KW-0175">Coiled coil</keyword>
<evidence type="ECO:0000256" key="15">
    <source>
        <dbReference type="ARBA" id="ARBA00046271"/>
    </source>
</evidence>
<dbReference type="GO" id="GO:0016887">
    <property type="term" value="F:ATP hydrolysis activity"/>
    <property type="evidence" value="ECO:0007669"/>
    <property type="project" value="EnsemblFungi"/>
</dbReference>
<keyword evidence="12" id="KW-0576">Peroxisome</keyword>
<gene>
    <name evidence="23" type="ORF">PACTADRAFT_74733</name>
</gene>
<evidence type="ECO:0000259" key="22">
    <source>
        <dbReference type="SMART" id="SM00382"/>
    </source>
</evidence>
<evidence type="ECO:0000256" key="17">
    <source>
        <dbReference type="ARBA" id="ARBA00059626"/>
    </source>
</evidence>
<dbReference type="InterPro" id="IPR029067">
    <property type="entry name" value="CDC48_domain_2-like_sf"/>
</dbReference>
<evidence type="ECO:0000256" key="10">
    <source>
        <dbReference type="ARBA" id="ARBA00022927"/>
    </source>
</evidence>
<comment type="subunit">
    <text evidence="18">Interacts with PEX6; forming the PEX1-PEX6 AAA ATPase complex, which is composed of a heterohexamer formed by a trimer of PEX1-PEX6 dimers.</text>
</comment>
<feature type="region of interest" description="Disordered" evidence="21">
    <location>
        <begin position="192"/>
        <end position="219"/>
    </location>
</feature>
<keyword evidence="4" id="KW-0963">Cytoplasm</keyword>
<dbReference type="Pfam" id="PF00004">
    <property type="entry name" value="AAA"/>
    <property type="match status" value="2"/>
</dbReference>
<keyword evidence="5" id="KW-0962">Peroxisome biogenesis</keyword>
<dbReference type="FunFam" id="3.40.50.300:FF:000149">
    <property type="entry name" value="Nuclear valosin-containing protein-like"/>
    <property type="match status" value="1"/>
</dbReference>
<evidence type="ECO:0000256" key="11">
    <source>
        <dbReference type="ARBA" id="ARBA00023136"/>
    </source>
</evidence>
<dbReference type="InterPro" id="IPR003960">
    <property type="entry name" value="ATPase_AAA_CS"/>
</dbReference>
<evidence type="ECO:0000256" key="7">
    <source>
        <dbReference type="ARBA" id="ARBA00022741"/>
    </source>
</evidence>
<dbReference type="SMART" id="SM00382">
    <property type="entry name" value="AAA"/>
    <property type="match status" value="2"/>
</dbReference>
<reference evidence="24" key="1">
    <citation type="submission" date="2016-05" db="EMBL/GenBank/DDBJ databases">
        <title>Comparative genomics of biotechnologically important yeasts.</title>
        <authorList>
            <consortium name="DOE Joint Genome Institute"/>
            <person name="Riley R."/>
            <person name="Haridas S."/>
            <person name="Wolfe K.H."/>
            <person name="Lopes M.R."/>
            <person name="Hittinger C.T."/>
            <person name="Goker M."/>
            <person name="Salamov A."/>
            <person name="Wisecaver J."/>
            <person name="Long T.M."/>
            <person name="Aerts A.L."/>
            <person name="Barry K."/>
            <person name="Choi C."/>
            <person name="Clum A."/>
            <person name="Coughlan A.Y."/>
            <person name="Deshpande S."/>
            <person name="Douglass A.P."/>
            <person name="Hanson S.J."/>
            <person name="Klenk H.-P."/>
            <person name="Labutti K."/>
            <person name="Lapidus A."/>
            <person name="Lindquist E."/>
            <person name="Lipzen A."/>
            <person name="Meier-Kolthoff J.P."/>
            <person name="Ohm R.A."/>
            <person name="Otillar R.P."/>
            <person name="Pangilinan J."/>
            <person name="Peng Y."/>
            <person name="Rokas A."/>
            <person name="Rosa C.A."/>
            <person name="Scheuner C."/>
            <person name="Sibirny A.A."/>
            <person name="Slot J.C."/>
            <person name="Stielow J.B."/>
            <person name="Sun H."/>
            <person name="Kurtzman C.P."/>
            <person name="Blackwell M."/>
            <person name="Grigoriev I.V."/>
            <person name="Jeffries T.W."/>
        </authorList>
    </citation>
    <scope>NUCLEOTIDE SEQUENCE [LARGE SCALE GENOMIC DNA]</scope>
    <source>
        <strain evidence="24">NRRL Y-2460</strain>
    </source>
</reference>
<keyword evidence="6" id="KW-0677">Repeat</keyword>
<accession>A0A1E4TZL1</accession>
<dbReference type="SUPFAM" id="SSF50692">
    <property type="entry name" value="ADC-like"/>
    <property type="match status" value="1"/>
</dbReference>
<organism evidence="23 24">
    <name type="scientific">Pachysolen tannophilus NRRL Y-2460</name>
    <dbReference type="NCBI Taxonomy" id="669874"/>
    <lineage>
        <taxon>Eukaryota</taxon>
        <taxon>Fungi</taxon>
        <taxon>Dikarya</taxon>
        <taxon>Ascomycota</taxon>
        <taxon>Saccharomycotina</taxon>
        <taxon>Pichiomycetes</taxon>
        <taxon>Pachysolenaceae</taxon>
        <taxon>Pachysolen</taxon>
    </lineage>
</organism>
<evidence type="ECO:0000256" key="13">
    <source>
        <dbReference type="ARBA" id="ARBA00032509"/>
    </source>
</evidence>
<dbReference type="InterPro" id="IPR027417">
    <property type="entry name" value="P-loop_NTPase"/>
</dbReference>
<evidence type="ECO:0000313" key="23">
    <source>
        <dbReference type="EMBL" id="ODV97180.1"/>
    </source>
</evidence>
<evidence type="ECO:0000256" key="5">
    <source>
        <dbReference type="ARBA" id="ARBA00022593"/>
    </source>
</evidence>
<comment type="subcellular location">
    <subcellularLocation>
        <location evidence="1">Cytoplasm</location>
        <location evidence="1">Cytosol</location>
    </subcellularLocation>
    <subcellularLocation>
        <location evidence="15">Peroxisome membrane</location>
    </subcellularLocation>
</comment>
<dbReference type="GO" id="GO:0043335">
    <property type="term" value="P:protein unfolding"/>
    <property type="evidence" value="ECO:0007669"/>
    <property type="project" value="EnsemblFungi"/>
</dbReference>
<feature type="coiled-coil region" evidence="20">
    <location>
        <begin position="401"/>
        <end position="428"/>
    </location>
</feature>
<dbReference type="PANTHER" id="PTHR23077:SF12">
    <property type="entry name" value="PEROXISOMAL ATPASE PEX1"/>
    <property type="match status" value="1"/>
</dbReference>
<dbReference type="GO" id="GO:0005829">
    <property type="term" value="C:cytosol"/>
    <property type="evidence" value="ECO:0007669"/>
    <property type="project" value="UniProtKB-SubCell"/>
</dbReference>
<dbReference type="EMBL" id="KV454012">
    <property type="protein sequence ID" value="ODV97180.1"/>
    <property type="molecule type" value="Genomic_DNA"/>
</dbReference>
<evidence type="ECO:0000256" key="8">
    <source>
        <dbReference type="ARBA" id="ARBA00022801"/>
    </source>
</evidence>
<dbReference type="GO" id="GO:0140318">
    <property type="term" value="F:protein transporter activity"/>
    <property type="evidence" value="ECO:0007669"/>
    <property type="project" value="EnsemblFungi"/>
</dbReference>
<dbReference type="CDD" id="cd19526">
    <property type="entry name" value="RecA-like_PEX1_r2"/>
    <property type="match status" value="1"/>
</dbReference>
<dbReference type="Gene3D" id="1.10.8.60">
    <property type="match status" value="2"/>
</dbReference>
<feature type="compositionally biased region" description="Basic and acidic residues" evidence="21">
    <location>
        <begin position="192"/>
        <end position="205"/>
    </location>
</feature>
<evidence type="ECO:0000256" key="14">
    <source>
        <dbReference type="ARBA" id="ARBA00034532"/>
    </source>
</evidence>
<evidence type="ECO:0000256" key="19">
    <source>
        <dbReference type="ARBA" id="ARBA00081751"/>
    </source>
</evidence>
<dbReference type="Gene3D" id="3.10.330.10">
    <property type="match status" value="1"/>
</dbReference>
<dbReference type="InterPro" id="IPR050168">
    <property type="entry name" value="AAA_ATPase_domain"/>
</dbReference>
<evidence type="ECO:0000256" key="2">
    <source>
        <dbReference type="ARBA" id="ARBA00006914"/>
    </source>
</evidence>
<dbReference type="InterPro" id="IPR015342">
    <property type="entry name" value="PEX1-N_C-lobe"/>
</dbReference>
<keyword evidence="3" id="KW-0813">Transport</keyword>
<dbReference type="Gene3D" id="2.40.40.20">
    <property type="match status" value="1"/>
</dbReference>
<feature type="region of interest" description="Disordered" evidence="21">
    <location>
        <begin position="284"/>
        <end position="319"/>
    </location>
</feature>
<evidence type="ECO:0000256" key="6">
    <source>
        <dbReference type="ARBA" id="ARBA00022737"/>
    </source>
</evidence>
<dbReference type="OrthoDB" id="2187at2759"/>
<dbReference type="STRING" id="669874.A0A1E4TZL1"/>
<protein>
    <recommendedName>
        <fullName evidence="14">Peroxisomal ATPase PEX1</fullName>
    </recommendedName>
    <alternativeName>
        <fullName evidence="13">Peroxin-1</fullName>
    </alternativeName>
    <alternativeName>
        <fullName evidence="19">Peroxisome biosynthesis protein PAS1</fullName>
    </alternativeName>
</protein>
<dbReference type="GO" id="GO:0005524">
    <property type="term" value="F:ATP binding"/>
    <property type="evidence" value="ECO:0007669"/>
    <property type="project" value="UniProtKB-KW"/>
</dbReference>
<dbReference type="GO" id="GO:1904949">
    <property type="term" value="C:ATPase complex"/>
    <property type="evidence" value="ECO:0007669"/>
    <property type="project" value="EnsemblFungi"/>
</dbReference>
<sequence>MDSVNAVVVYKSLRNNLVNLPSSLVSMIFGADINVQDVICEFVWEGKRNSFNYGYCGWSGYTSRVSAAMTNVNKEYVEIDPIFASSLGLQDSSEITLNLKFNNYSVASTVELEPVSSFDWELVELNAGVLENNLLFQTRCIFENQSIIVYPSSTTSAKLKVLNFNPKTMGSQGNYKKSPAYAKIGDNTEFHIKPKINKKNEEDKKKSTRKSNGSIKSKASQHEIVPNVLFRGISMPHELFNINDPLHTENKFEVYVNFDECISKLQCAKYVYVSVIPGPGISPKTGWLKNSNSNDTGDINTSSSGNNASNNNSTNHNAELPVKESSKVVAKLVHYANAPDCHVGLSKILSISLGLEGSIGNLIKLESATSPLISKPKELIIHPYITKTEPSVKLQGIDIQKAGALDKKKDLKIQQQKLNEKLNEILKDSKIIDSNCLTNYCKLPILDDFVLPFGGILEFKKIRDGWCEPLNLKEVKIEIGENILKAESLIPGKLIYNQSADKDLLKEYEVVGQDKLINSIVRILKRGNIGASIYGNSGSGKTVIANTVSENMAKLGFYVKSINCESLATLNPTNLLKAFEDVIKEISWSSPSLLILENCDSIMPQELEHSDNSQTKQLSEFLNTQFLDKVMKRRKVSLLLTSKSKNSINSLLLSSHLIEEDFNLKSPDQELRKKILEYYLIKLDLKVAHKEMINDVSVDTEGYLPGDLKIFIDRAYHDLISEIIETEQDQQHEQEKLPLKIKKSNFSKALEGFTPSSLRGAKLAKSTVNWNEIGGLRKAKQLLSETLEWPTKYAPIFANCPLRLRSGILLYGYPGCGKTLLASAISSQCGLNFISIKGPEILNKYIGASEQSVRELFERASAAKPCILFFDEFDSIAPKRGHDSTGVTDRVVNQMLTQMDGAEGLDGVYVLAATSRPDLIDSALLRPGRLDKSVLCGLPDLEDRLDILSCITSKMVIDKSVDLNVIADATSGYSGADLQAVGYNAYLTAVHEKLENDEKLIIEVQKELNFSGNNKNKNLEFFQIGKGKNFKSSLQDLKPAEKLVIAKQLEHIFSNLSIDRQEDEMSQNSLISSNGQDKNNGVILKQEHLLKSLKDTKKSISENEALKLSKIYNQFLSPNERDGKMPDGLASTDIGGRTSLM</sequence>
<evidence type="ECO:0000256" key="21">
    <source>
        <dbReference type="SAM" id="MobiDB-lite"/>
    </source>
</evidence>
<dbReference type="InterPro" id="IPR041569">
    <property type="entry name" value="AAA_lid_3"/>
</dbReference>
<dbReference type="Pfam" id="PF17862">
    <property type="entry name" value="AAA_lid_3"/>
    <property type="match status" value="1"/>
</dbReference>
<comment type="catalytic activity">
    <reaction evidence="16">
        <text>ATP + H2O = ADP + phosphate + H(+)</text>
        <dbReference type="Rhea" id="RHEA:13065"/>
        <dbReference type="ChEBI" id="CHEBI:15377"/>
        <dbReference type="ChEBI" id="CHEBI:15378"/>
        <dbReference type="ChEBI" id="CHEBI:30616"/>
        <dbReference type="ChEBI" id="CHEBI:43474"/>
        <dbReference type="ChEBI" id="CHEBI:456216"/>
    </reaction>
    <physiologicalReaction direction="left-to-right" evidence="16">
        <dbReference type="Rhea" id="RHEA:13066"/>
    </physiologicalReaction>
</comment>
<evidence type="ECO:0000256" key="3">
    <source>
        <dbReference type="ARBA" id="ARBA00022448"/>
    </source>
</evidence>
<keyword evidence="24" id="KW-1185">Reference proteome</keyword>
<proteinExistence type="inferred from homology"/>
<name>A0A1E4TZL1_PACTA</name>
<dbReference type="SUPFAM" id="SSF54585">
    <property type="entry name" value="Cdc48 domain 2-like"/>
    <property type="match status" value="1"/>
</dbReference>
<feature type="domain" description="AAA+ ATPase" evidence="22">
    <location>
        <begin position="527"/>
        <end position="676"/>
    </location>
</feature>
<feature type="compositionally biased region" description="Low complexity" evidence="21">
    <location>
        <begin position="300"/>
        <end position="318"/>
    </location>
</feature>
<dbReference type="PANTHER" id="PTHR23077">
    <property type="entry name" value="AAA-FAMILY ATPASE"/>
    <property type="match status" value="1"/>
</dbReference>
<keyword evidence="7" id="KW-0547">Nucleotide-binding</keyword>
<dbReference type="SUPFAM" id="SSF52540">
    <property type="entry name" value="P-loop containing nucleoside triphosphate hydrolases"/>
    <property type="match status" value="2"/>
</dbReference>
<keyword evidence="9" id="KW-0067">ATP-binding</keyword>
<dbReference type="PROSITE" id="PS00674">
    <property type="entry name" value="AAA"/>
    <property type="match status" value="1"/>
</dbReference>
<comment type="function">
    <text evidence="17">Component of the PEX1-PEX6 AAA ATPase complex involved in peroxisome biosynthesis. The complex acts as a protein dislocase complex that mediates the ATP-dependent extraction of the PEX5 receptor from peroxisomal membranes, an essential step for PEX5 recycling. Specifically recognizes PEX5 monoubiquitinated at 'Cys-6', and pulls it out of the peroxisome lumen through the PEX2-PEX10-PEX12 retrotranslocation channel. Extraction by the PEX1-PEX6 AAA ATPase complex is accompanied by unfolding of the TPR repeats and release of bound cargo from PEX5.</text>
</comment>
<comment type="similarity">
    <text evidence="2">Belongs to the AAA ATPase family.</text>
</comment>
<dbReference type="AlphaFoldDB" id="A0A1E4TZL1"/>
<dbReference type="GO" id="GO:0005778">
    <property type="term" value="C:peroxisomal membrane"/>
    <property type="evidence" value="ECO:0007669"/>
    <property type="project" value="UniProtKB-SubCell"/>
</dbReference>
<dbReference type="GO" id="GO:0016562">
    <property type="term" value="P:protein import into peroxisome matrix, receptor recycling"/>
    <property type="evidence" value="ECO:0007669"/>
    <property type="project" value="EnsemblFungi"/>
</dbReference>
<feature type="compositionally biased region" description="Polar residues" evidence="21">
    <location>
        <begin position="288"/>
        <end position="299"/>
    </location>
</feature>
<dbReference type="InterPro" id="IPR003959">
    <property type="entry name" value="ATPase_AAA_core"/>
</dbReference>
<evidence type="ECO:0000256" key="1">
    <source>
        <dbReference type="ARBA" id="ARBA00004514"/>
    </source>
</evidence>
<dbReference type="InterPro" id="IPR003593">
    <property type="entry name" value="AAA+_ATPase"/>
</dbReference>
<evidence type="ECO:0000313" key="24">
    <source>
        <dbReference type="Proteomes" id="UP000094236"/>
    </source>
</evidence>
<dbReference type="FunFam" id="1.10.8.60:FF:000105">
    <property type="entry name" value="PeRoXisome assembly factor"/>
    <property type="match status" value="1"/>
</dbReference>